<dbReference type="Gene3D" id="3.30.530.20">
    <property type="match status" value="1"/>
</dbReference>
<evidence type="ECO:0000313" key="1">
    <source>
        <dbReference type="EMBL" id="MFC4713021.1"/>
    </source>
</evidence>
<keyword evidence="2" id="KW-1185">Reference proteome</keyword>
<dbReference type="EMBL" id="JBHSGL010000005">
    <property type="protein sequence ID" value="MFC4713021.1"/>
    <property type="molecule type" value="Genomic_DNA"/>
</dbReference>
<reference evidence="2" key="1">
    <citation type="journal article" date="2019" name="Int. J. Syst. Evol. Microbiol.">
        <title>The Global Catalogue of Microorganisms (GCM) 10K type strain sequencing project: providing services to taxonomists for standard genome sequencing and annotation.</title>
        <authorList>
            <consortium name="The Broad Institute Genomics Platform"/>
            <consortium name="The Broad Institute Genome Sequencing Center for Infectious Disease"/>
            <person name="Wu L."/>
            <person name="Ma J."/>
        </authorList>
    </citation>
    <scope>NUCLEOTIDE SEQUENCE [LARGE SCALE GENOMIC DNA]</scope>
    <source>
        <strain evidence="2">CGMCC 1.12151</strain>
    </source>
</reference>
<comment type="caution">
    <text evidence="1">The sequence shown here is derived from an EMBL/GenBank/DDBJ whole genome shotgun (WGS) entry which is preliminary data.</text>
</comment>
<name>A0ABV9MD44_9BACL</name>
<accession>A0ABV9MD44</accession>
<sequence length="157" mass="18041">MPDIHHETFIEAPIERIFDLARSIDVHKETLAKTNEQAIAGTTSGLMELGDWVTWRATHLGVRQKLTSKITEMERPHRFSDEMVKGAFHSFVHTHEFIELEGGTLMKERFSYRSPFGIIGKLADKLFLERYMTRFVVNRAHELKRIAEAPSGTNQSS</sequence>
<organism evidence="1 2">
    <name type="scientific">Planococcus dechangensis</name>
    <dbReference type="NCBI Taxonomy" id="1176255"/>
    <lineage>
        <taxon>Bacteria</taxon>
        <taxon>Bacillati</taxon>
        <taxon>Bacillota</taxon>
        <taxon>Bacilli</taxon>
        <taxon>Bacillales</taxon>
        <taxon>Caryophanaceae</taxon>
        <taxon>Planococcus</taxon>
    </lineage>
</organism>
<dbReference type="Proteomes" id="UP001595932">
    <property type="component" value="Unassembled WGS sequence"/>
</dbReference>
<protein>
    <submittedName>
        <fullName evidence="1">SRPBCC family protein</fullName>
    </submittedName>
</protein>
<dbReference type="InterPro" id="IPR019587">
    <property type="entry name" value="Polyketide_cyclase/dehydratase"/>
</dbReference>
<gene>
    <name evidence="1" type="ORF">ACFO5U_09130</name>
</gene>
<dbReference type="RefSeq" id="WP_377278592.1">
    <property type="nucleotide sequence ID" value="NZ_JBHSGL010000005.1"/>
</dbReference>
<dbReference type="InterPro" id="IPR023393">
    <property type="entry name" value="START-like_dom_sf"/>
</dbReference>
<dbReference type="CDD" id="cd07820">
    <property type="entry name" value="SRPBCC_3"/>
    <property type="match status" value="1"/>
</dbReference>
<proteinExistence type="predicted"/>
<dbReference type="Pfam" id="PF10604">
    <property type="entry name" value="Polyketide_cyc2"/>
    <property type="match status" value="1"/>
</dbReference>
<dbReference type="SUPFAM" id="SSF55961">
    <property type="entry name" value="Bet v1-like"/>
    <property type="match status" value="1"/>
</dbReference>
<evidence type="ECO:0000313" key="2">
    <source>
        <dbReference type="Proteomes" id="UP001595932"/>
    </source>
</evidence>